<evidence type="ECO:0000256" key="2">
    <source>
        <dbReference type="ARBA" id="ARBA00006247"/>
    </source>
</evidence>
<evidence type="ECO:0000313" key="10">
    <source>
        <dbReference type="Proteomes" id="UP000700908"/>
    </source>
</evidence>
<gene>
    <name evidence="9" type="ORF">K6V98_06545</name>
</gene>
<keyword evidence="10" id="KW-1185">Reference proteome</keyword>
<dbReference type="Gene3D" id="3.30.70.360">
    <property type="match status" value="2"/>
</dbReference>
<keyword evidence="6" id="KW-0862">Zinc</keyword>
<dbReference type="NCBIfam" id="TIGR01887">
    <property type="entry name" value="dipeptidaselike"/>
    <property type="match status" value="1"/>
</dbReference>
<evidence type="ECO:0000256" key="1">
    <source>
        <dbReference type="ARBA" id="ARBA00001947"/>
    </source>
</evidence>
<dbReference type="InterPro" id="IPR036264">
    <property type="entry name" value="Bact_exopeptidase_dim_dom"/>
</dbReference>
<name>A0ABS7MKW2_9ACTN</name>
<dbReference type="InterPro" id="IPR010964">
    <property type="entry name" value="M20A_pepV-rel"/>
</dbReference>
<comment type="similarity">
    <text evidence="2">Belongs to the peptidase M20A family.</text>
</comment>
<dbReference type="Gene3D" id="3.40.630.10">
    <property type="entry name" value="Zn peptidases"/>
    <property type="match status" value="1"/>
</dbReference>
<evidence type="ECO:0000256" key="5">
    <source>
        <dbReference type="ARBA" id="ARBA00022801"/>
    </source>
</evidence>
<dbReference type="EC" id="3.4.13.-" evidence="9"/>
<dbReference type="PANTHER" id="PTHR43808:SF31">
    <property type="entry name" value="N-ACETYL-L-CITRULLINE DEACETYLASE"/>
    <property type="match status" value="1"/>
</dbReference>
<dbReference type="PANTHER" id="PTHR43808">
    <property type="entry name" value="ACETYLORNITHINE DEACETYLASE"/>
    <property type="match status" value="1"/>
</dbReference>
<dbReference type="InterPro" id="IPR002933">
    <property type="entry name" value="Peptidase_M20"/>
</dbReference>
<protein>
    <submittedName>
        <fullName evidence="9">Sapep family Mn(2+)-dependent dipeptidase</fullName>
        <ecNumber evidence="9">3.4.13.-</ecNumber>
    </submittedName>
</protein>
<evidence type="ECO:0000256" key="4">
    <source>
        <dbReference type="ARBA" id="ARBA00022723"/>
    </source>
</evidence>
<evidence type="ECO:0000256" key="3">
    <source>
        <dbReference type="ARBA" id="ARBA00022670"/>
    </source>
</evidence>
<reference evidence="9 10" key="1">
    <citation type="submission" date="2021-08" db="EMBL/GenBank/DDBJ databases">
        <title>Collinsella faecalis sp. nov. isolated from swine faeces.</title>
        <authorList>
            <person name="Oh B.S."/>
            <person name="Lee J.H."/>
        </authorList>
    </citation>
    <scope>NUCLEOTIDE SEQUENCE [LARGE SCALE GENOMIC DNA]</scope>
    <source>
        <strain evidence="9 10">AGMB00827</strain>
    </source>
</reference>
<dbReference type="SUPFAM" id="SSF53187">
    <property type="entry name" value="Zn-dependent exopeptidases"/>
    <property type="match status" value="1"/>
</dbReference>
<comment type="cofactor">
    <cofactor evidence="1">
        <name>Zn(2+)</name>
        <dbReference type="ChEBI" id="CHEBI:29105"/>
    </cofactor>
</comment>
<dbReference type="InterPro" id="IPR050072">
    <property type="entry name" value="Peptidase_M20A"/>
</dbReference>
<dbReference type="GO" id="GO:0016805">
    <property type="term" value="F:dipeptidase activity"/>
    <property type="evidence" value="ECO:0007669"/>
    <property type="project" value="UniProtKB-KW"/>
</dbReference>
<dbReference type="SUPFAM" id="SSF55031">
    <property type="entry name" value="Bacterial exopeptidase dimerisation domain"/>
    <property type="match status" value="1"/>
</dbReference>
<sequence length="469" mass="51846">MPDPTESSTIDAWIDAKWEEIVKEIGTLVAIPSQEDLEHAAEGMPFGPGPKKALDAGLDLCSRLGMHAENHEGYIGTADYPGRDDSKKICQIAHLDTVPCGPGWSRDPHSMLRREGYLIGRGTLDDKGPFVIGLYAMRYWHEQGVSFPYTMRMILGSNEETTLRDVEYYHEHFEEPTFLFTPDAEFPVCYGEKGIYQGVFTSAEIHDGRILEWKAGEAFNAIPTDASIVIAADLDELPAAERMSFEAVGDDRVRISAKGKGGHASLPDGTINAIGLIVDYLLEHNLVSSDERRFLDLQKALIDDWSGAGVGVATSDDLFGPLTIIGGMAWLEAGKLHQSVDSRYPTSMSRAGFEEILGGVAERYGASYATDNDTEPFHIDPNGEEIQRLIRVYNEVTGEDRKPFTIGGGTYAREFKNAAAFGPEMPWRKDPEWVGPMHGDDEGISEDLLKCALKIYILAIKELMEISYE</sequence>
<evidence type="ECO:0000256" key="7">
    <source>
        <dbReference type="ARBA" id="ARBA00022997"/>
    </source>
</evidence>
<dbReference type="EMBL" id="JAIMFO010000007">
    <property type="protein sequence ID" value="MBY4798004.1"/>
    <property type="molecule type" value="Genomic_DNA"/>
</dbReference>
<evidence type="ECO:0000256" key="6">
    <source>
        <dbReference type="ARBA" id="ARBA00022833"/>
    </source>
</evidence>
<evidence type="ECO:0000313" key="9">
    <source>
        <dbReference type="EMBL" id="MBY4798004.1"/>
    </source>
</evidence>
<keyword evidence="4" id="KW-0479">Metal-binding</keyword>
<keyword evidence="3" id="KW-0645">Protease</keyword>
<keyword evidence="5 9" id="KW-0378">Hydrolase</keyword>
<dbReference type="Proteomes" id="UP000700908">
    <property type="component" value="Unassembled WGS sequence"/>
</dbReference>
<keyword evidence="8" id="KW-0482">Metalloprotease</keyword>
<comment type="caution">
    <text evidence="9">The sequence shown here is derived from an EMBL/GenBank/DDBJ whole genome shotgun (WGS) entry which is preliminary data.</text>
</comment>
<evidence type="ECO:0000256" key="8">
    <source>
        <dbReference type="ARBA" id="ARBA00023049"/>
    </source>
</evidence>
<organism evidence="9 10">
    <name type="scientific">Collinsella ureilytica</name>
    <dbReference type="NCBI Taxonomy" id="2869515"/>
    <lineage>
        <taxon>Bacteria</taxon>
        <taxon>Bacillati</taxon>
        <taxon>Actinomycetota</taxon>
        <taxon>Coriobacteriia</taxon>
        <taxon>Coriobacteriales</taxon>
        <taxon>Coriobacteriaceae</taxon>
        <taxon>Collinsella</taxon>
    </lineage>
</organism>
<proteinExistence type="inferred from homology"/>
<accession>A0ABS7MKW2</accession>
<dbReference type="RefSeq" id="WP_222199719.1">
    <property type="nucleotide sequence ID" value="NZ_JAIMFO010000007.1"/>
</dbReference>
<keyword evidence="7 9" id="KW-0224">Dipeptidase</keyword>
<dbReference type="Pfam" id="PF01546">
    <property type="entry name" value="Peptidase_M20"/>
    <property type="match status" value="1"/>
</dbReference>